<dbReference type="EMBL" id="CP041636">
    <property type="protein sequence ID" value="QDO99094.1"/>
    <property type="molecule type" value="Genomic_DNA"/>
</dbReference>
<gene>
    <name evidence="1" type="ORF">FNB15_18265</name>
</gene>
<dbReference type="AlphaFoldDB" id="A0A516H5M0"/>
<organism evidence="1 2">
    <name type="scientific">Ferrovibrio terrae</name>
    <dbReference type="NCBI Taxonomy" id="2594003"/>
    <lineage>
        <taxon>Bacteria</taxon>
        <taxon>Pseudomonadati</taxon>
        <taxon>Pseudomonadota</taxon>
        <taxon>Alphaproteobacteria</taxon>
        <taxon>Rhodospirillales</taxon>
        <taxon>Rhodospirillaceae</taxon>
        <taxon>Ferrovibrio</taxon>
    </lineage>
</organism>
<reference evidence="1 2" key="1">
    <citation type="submission" date="2019-07" db="EMBL/GenBank/DDBJ databases">
        <title>Genome sequencing for Ferrovibrio sp. K5.</title>
        <authorList>
            <person name="Park S.-J."/>
        </authorList>
    </citation>
    <scope>NUCLEOTIDE SEQUENCE [LARGE SCALE GENOMIC DNA]</scope>
    <source>
        <strain evidence="1 2">K5</strain>
    </source>
</reference>
<protein>
    <submittedName>
        <fullName evidence="1">Uncharacterized protein</fullName>
    </submittedName>
</protein>
<name>A0A516H5M0_9PROT</name>
<evidence type="ECO:0000313" key="1">
    <source>
        <dbReference type="EMBL" id="QDO99094.1"/>
    </source>
</evidence>
<dbReference type="Proteomes" id="UP000317496">
    <property type="component" value="Chromosome"/>
</dbReference>
<accession>A0A516H5M0</accession>
<dbReference type="KEGG" id="fer:FNB15_18265"/>
<sequence length="170" mass="18275">MNQVAIQGSQALFQALHMEDTAGNWLQPTAPSPAMLAQARAILADFPARLAPAEPAAVRKWLISLGALCAGRMPLDEAERRVAAYVALIEQPAGVFTKNSLARVAGAFQWFPAFAELKPALDAEALRLRKEYQRLQRLLQPPAITAGPRLPPSAESIAARARAMQEAGLA</sequence>
<proteinExistence type="predicted"/>
<dbReference type="RefSeq" id="WP_144258090.1">
    <property type="nucleotide sequence ID" value="NZ_CP041636.1"/>
</dbReference>
<evidence type="ECO:0000313" key="2">
    <source>
        <dbReference type="Proteomes" id="UP000317496"/>
    </source>
</evidence>
<keyword evidence="2" id="KW-1185">Reference proteome</keyword>